<proteinExistence type="predicted"/>
<organism evidence="3 4">
    <name type="scientific">Rhodocytophaga rosea</name>
    <dbReference type="NCBI Taxonomy" id="2704465"/>
    <lineage>
        <taxon>Bacteria</taxon>
        <taxon>Pseudomonadati</taxon>
        <taxon>Bacteroidota</taxon>
        <taxon>Cytophagia</taxon>
        <taxon>Cytophagales</taxon>
        <taxon>Rhodocytophagaceae</taxon>
        <taxon>Rhodocytophaga</taxon>
    </lineage>
</organism>
<dbReference type="PANTHER" id="PTHR19353">
    <property type="entry name" value="FATTY ACID DESATURASE 2"/>
    <property type="match status" value="1"/>
</dbReference>
<keyword evidence="4" id="KW-1185">Reference proteome</keyword>
<feature type="transmembrane region" description="Helical" evidence="1">
    <location>
        <begin position="45"/>
        <end position="66"/>
    </location>
</feature>
<dbReference type="RefSeq" id="WP_162441398.1">
    <property type="nucleotide sequence ID" value="NZ_CP048222.1"/>
</dbReference>
<name>A0A6C0GBJ6_9BACT</name>
<dbReference type="Pfam" id="PF00487">
    <property type="entry name" value="FA_desaturase"/>
    <property type="match status" value="1"/>
</dbReference>
<dbReference type="PIRSF" id="PIRSF015921">
    <property type="entry name" value="FA_sphinglp_des"/>
    <property type="match status" value="1"/>
</dbReference>
<gene>
    <name evidence="3" type="ORF">GXP67_00790</name>
</gene>
<keyword evidence="1" id="KW-1133">Transmembrane helix</keyword>
<dbReference type="GO" id="GO:0016020">
    <property type="term" value="C:membrane"/>
    <property type="evidence" value="ECO:0007669"/>
    <property type="project" value="TreeGrafter"/>
</dbReference>
<dbReference type="InterPro" id="IPR012171">
    <property type="entry name" value="Fatty_acid_desaturase"/>
</dbReference>
<dbReference type="EMBL" id="CP048222">
    <property type="protein sequence ID" value="QHT65311.1"/>
    <property type="molecule type" value="Genomic_DNA"/>
</dbReference>
<dbReference type="CDD" id="cd03506">
    <property type="entry name" value="Delta6-FADS-like"/>
    <property type="match status" value="1"/>
</dbReference>
<dbReference type="Proteomes" id="UP000480178">
    <property type="component" value="Chromosome"/>
</dbReference>
<feature type="domain" description="Fatty acid desaturase" evidence="2">
    <location>
        <begin position="73"/>
        <end position="343"/>
    </location>
</feature>
<feature type="transmembrane region" description="Helical" evidence="1">
    <location>
        <begin position="209"/>
        <end position="231"/>
    </location>
</feature>
<dbReference type="InterPro" id="IPR005804">
    <property type="entry name" value="FA_desaturase_dom"/>
</dbReference>
<protein>
    <submittedName>
        <fullName evidence="3">Acyl-CoA desaturase</fullName>
    </submittedName>
</protein>
<feature type="transmembrane region" description="Helical" evidence="1">
    <location>
        <begin position="105"/>
        <end position="124"/>
    </location>
</feature>
<dbReference type="KEGG" id="rhoz:GXP67_00790"/>
<keyword evidence="1" id="KW-0812">Transmembrane</keyword>
<accession>A0A6C0GBJ6</accession>
<dbReference type="AlphaFoldDB" id="A0A6C0GBJ6"/>
<evidence type="ECO:0000259" key="2">
    <source>
        <dbReference type="Pfam" id="PF00487"/>
    </source>
</evidence>
<feature type="transmembrane region" description="Helical" evidence="1">
    <location>
        <begin position="72"/>
        <end position="93"/>
    </location>
</feature>
<evidence type="ECO:0000256" key="1">
    <source>
        <dbReference type="SAM" id="Phobius"/>
    </source>
</evidence>
<evidence type="ECO:0000313" key="4">
    <source>
        <dbReference type="Proteomes" id="UP000480178"/>
    </source>
</evidence>
<dbReference type="GO" id="GO:0008610">
    <property type="term" value="P:lipid biosynthetic process"/>
    <property type="evidence" value="ECO:0007669"/>
    <property type="project" value="UniProtKB-ARBA"/>
</dbReference>
<evidence type="ECO:0000313" key="3">
    <source>
        <dbReference type="EMBL" id="QHT65311.1"/>
    </source>
</evidence>
<reference evidence="3 4" key="1">
    <citation type="submission" date="2020-01" db="EMBL/GenBank/DDBJ databases">
        <authorList>
            <person name="Kim M.K."/>
        </authorList>
    </citation>
    <scope>NUCLEOTIDE SEQUENCE [LARGE SCALE GENOMIC DNA]</scope>
    <source>
        <strain evidence="3 4">172606-1</strain>
    </source>
</reference>
<dbReference type="GO" id="GO:0016717">
    <property type="term" value="F:oxidoreductase activity, acting on paired donors, with oxidation of a pair of donors resulting in the reduction of molecular oxygen to two molecules of water"/>
    <property type="evidence" value="ECO:0007669"/>
    <property type="project" value="TreeGrafter"/>
</dbReference>
<keyword evidence="1" id="KW-0472">Membrane</keyword>
<dbReference type="PANTHER" id="PTHR19353:SF19">
    <property type="entry name" value="DELTA(5) FATTY ACID DESATURASE C-RELATED"/>
    <property type="match status" value="1"/>
</dbReference>
<feature type="transmembrane region" description="Helical" evidence="1">
    <location>
        <begin position="167"/>
        <end position="188"/>
    </location>
</feature>
<sequence length="373" mass="43235">MLKIKPKRHVKFSAASKSLFFSTLKKRVDFYFKEKNVSIHANKKMIVKSIILLALYVTPFLCILLLQPPFLMGLVFWLVMGLGLAGIGMSVMHDANHSAFSAIKWVNSVIGYSLNLVGGSVFNWKLQHNILHHTYTNIVGMDEDIEDRLVLRFSPHTKVKFYHRLQWIYAFMFYGILTLYWVSLKDFIQFFKYIKSGLNSHSPGENILIFTKILAIKLVYFFCMLIAPTLFWGIPFYQILTGFLLMHFVGGIILTTVFQLAHTVEGTSHPLPDEKGTIENEWAIHQLNTTVNFSRESKWISWYVGGLNFQIEHHLFPKICHVHYPQIAKIVKHTAEEYNINYLENKTFYQALRSHLTTLHHLGRLPNINEALV</sequence>